<sequence length="163" mass="18486">MGNCINGTFQSTAWNAMLSTLNQRMALLMDIMNLSKRFKVLKQLYSLYCKCASNTGWGWDDEKKLSIQGDPIEWDVQKIADVLKKGTGGYKKVVGAFGDEILLVSGDVDRARLGQIVFSNPSKRQLLNRYCFEPLSNCFSLLRDEMKENGRTIEDNLKFKGRS</sequence>
<dbReference type="InterPro" id="IPR027417">
    <property type="entry name" value="P-loop_NTPase"/>
</dbReference>
<accession>A0AAV9A045</accession>
<evidence type="ECO:0000259" key="3">
    <source>
        <dbReference type="Pfam" id="PF12776"/>
    </source>
</evidence>
<protein>
    <recommendedName>
        <fullName evidence="3">Myb/SANT-like domain-containing protein</fullName>
    </recommendedName>
</protein>
<evidence type="ECO:0000256" key="1">
    <source>
        <dbReference type="ARBA" id="ARBA00022741"/>
    </source>
</evidence>
<proteinExistence type="predicted"/>
<evidence type="ECO:0000256" key="2">
    <source>
        <dbReference type="ARBA" id="ARBA00022840"/>
    </source>
</evidence>
<dbReference type="GO" id="GO:0015937">
    <property type="term" value="P:coenzyme A biosynthetic process"/>
    <property type="evidence" value="ECO:0007669"/>
    <property type="project" value="InterPro"/>
</dbReference>
<comment type="caution">
    <text evidence="4">The sequence shown here is derived from an EMBL/GenBank/DDBJ whole genome shotgun (WGS) entry which is preliminary data.</text>
</comment>
<feature type="domain" description="Myb/SANT-like" evidence="3">
    <location>
        <begin position="2"/>
        <end position="74"/>
    </location>
</feature>
<dbReference type="InterPro" id="IPR001977">
    <property type="entry name" value="Depp_CoAkinase"/>
</dbReference>
<dbReference type="GO" id="GO:0005524">
    <property type="term" value="F:ATP binding"/>
    <property type="evidence" value="ECO:0007669"/>
    <property type="project" value="UniProtKB-KW"/>
</dbReference>
<keyword evidence="2" id="KW-0067">ATP-binding</keyword>
<name>A0AAV9A045_ACOGR</name>
<organism evidence="4 5">
    <name type="scientific">Acorus gramineus</name>
    <name type="common">Dwarf sweet flag</name>
    <dbReference type="NCBI Taxonomy" id="55184"/>
    <lineage>
        <taxon>Eukaryota</taxon>
        <taxon>Viridiplantae</taxon>
        <taxon>Streptophyta</taxon>
        <taxon>Embryophyta</taxon>
        <taxon>Tracheophyta</taxon>
        <taxon>Spermatophyta</taxon>
        <taxon>Magnoliopsida</taxon>
        <taxon>Liliopsida</taxon>
        <taxon>Acoraceae</taxon>
        <taxon>Acorus</taxon>
    </lineage>
</organism>
<evidence type="ECO:0000313" key="5">
    <source>
        <dbReference type="Proteomes" id="UP001179952"/>
    </source>
</evidence>
<dbReference type="AlphaFoldDB" id="A0AAV9A045"/>
<dbReference type="EMBL" id="JAUJYN010000059">
    <property type="protein sequence ID" value="KAK1257135.1"/>
    <property type="molecule type" value="Genomic_DNA"/>
</dbReference>
<reference evidence="4" key="1">
    <citation type="journal article" date="2023" name="Nat. Commun.">
        <title>Diploid and tetraploid genomes of Acorus and the evolution of monocots.</title>
        <authorList>
            <person name="Ma L."/>
            <person name="Liu K.W."/>
            <person name="Li Z."/>
            <person name="Hsiao Y.Y."/>
            <person name="Qi Y."/>
            <person name="Fu T."/>
            <person name="Tang G.D."/>
            <person name="Zhang D."/>
            <person name="Sun W.H."/>
            <person name="Liu D.K."/>
            <person name="Li Y."/>
            <person name="Chen G.Z."/>
            <person name="Liu X.D."/>
            <person name="Liao X.Y."/>
            <person name="Jiang Y.T."/>
            <person name="Yu X."/>
            <person name="Hao Y."/>
            <person name="Huang J."/>
            <person name="Zhao X.W."/>
            <person name="Ke S."/>
            <person name="Chen Y.Y."/>
            <person name="Wu W.L."/>
            <person name="Hsu J.L."/>
            <person name="Lin Y.F."/>
            <person name="Huang M.D."/>
            <person name="Li C.Y."/>
            <person name="Huang L."/>
            <person name="Wang Z.W."/>
            <person name="Zhao X."/>
            <person name="Zhong W.Y."/>
            <person name="Peng D.H."/>
            <person name="Ahmad S."/>
            <person name="Lan S."/>
            <person name="Zhang J.S."/>
            <person name="Tsai W.C."/>
            <person name="Van de Peer Y."/>
            <person name="Liu Z.J."/>
        </authorList>
    </citation>
    <scope>NUCLEOTIDE SEQUENCE</scope>
    <source>
        <strain evidence="4">SCP</strain>
    </source>
</reference>
<dbReference type="Proteomes" id="UP001179952">
    <property type="component" value="Unassembled WGS sequence"/>
</dbReference>
<keyword evidence="1" id="KW-0547">Nucleotide-binding</keyword>
<gene>
    <name evidence="4" type="ORF">QJS04_geneDACA022975</name>
</gene>
<dbReference type="Pfam" id="PF01121">
    <property type="entry name" value="CoaE"/>
    <property type="match status" value="1"/>
</dbReference>
<dbReference type="InterPro" id="IPR024752">
    <property type="entry name" value="Myb/SANT-like_dom"/>
</dbReference>
<dbReference type="GO" id="GO:0004140">
    <property type="term" value="F:dephospho-CoA kinase activity"/>
    <property type="evidence" value="ECO:0007669"/>
    <property type="project" value="InterPro"/>
</dbReference>
<dbReference type="Gene3D" id="3.40.50.300">
    <property type="entry name" value="P-loop containing nucleotide triphosphate hydrolases"/>
    <property type="match status" value="1"/>
</dbReference>
<dbReference type="Pfam" id="PF12776">
    <property type="entry name" value="Myb_DNA-bind_3"/>
    <property type="match status" value="1"/>
</dbReference>
<evidence type="ECO:0000313" key="4">
    <source>
        <dbReference type="EMBL" id="KAK1257135.1"/>
    </source>
</evidence>
<dbReference type="PROSITE" id="PS51219">
    <property type="entry name" value="DPCK"/>
    <property type="match status" value="1"/>
</dbReference>
<keyword evidence="5" id="KW-1185">Reference proteome</keyword>
<reference evidence="4" key="2">
    <citation type="submission" date="2023-06" db="EMBL/GenBank/DDBJ databases">
        <authorList>
            <person name="Ma L."/>
            <person name="Liu K.-W."/>
            <person name="Li Z."/>
            <person name="Hsiao Y.-Y."/>
            <person name="Qi Y."/>
            <person name="Fu T."/>
            <person name="Tang G."/>
            <person name="Zhang D."/>
            <person name="Sun W.-H."/>
            <person name="Liu D.-K."/>
            <person name="Li Y."/>
            <person name="Chen G.-Z."/>
            <person name="Liu X.-D."/>
            <person name="Liao X.-Y."/>
            <person name="Jiang Y.-T."/>
            <person name="Yu X."/>
            <person name="Hao Y."/>
            <person name="Huang J."/>
            <person name="Zhao X.-W."/>
            <person name="Ke S."/>
            <person name="Chen Y.-Y."/>
            <person name="Wu W.-L."/>
            <person name="Hsu J.-L."/>
            <person name="Lin Y.-F."/>
            <person name="Huang M.-D."/>
            <person name="Li C.-Y."/>
            <person name="Huang L."/>
            <person name="Wang Z.-W."/>
            <person name="Zhao X."/>
            <person name="Zhong W.-Y."/>
            <person name="Peng D.-H."/>
            <person name="Ahmad S."/>
            <person name="Lan S."/>
            <person name="Zhang J.-S."/>
            <person name="Tsai W.-C."/>
            <person name="Van De Peer Y."/>
            <person name="Liu Z.-J."/>
        </authorList>
    </citation>
    <scope>NUCLEOTIDE SEQUENCE</scope>
    <source>
        <strain evidence="4">SCP</strain>
        <tissue evidence="4">Leaves</tissue>
    </source>
</reference>